<comment type="caution">
    <text evidence="2">The sequence shown here is derived from an EMBL/GenBank/DDBJ whole genome shotgun (WGS) entry which is preliminary data.</text>
</comment>
<gene>
    <name evidence="2" type="primary">RvY_13319-1</name>
    <name evidence="2" type="synonym">RvY_13319.1</name>
    <name evidence="2" type="ORF">RvY_13319</name>
</gene>
<proteinExistence type="predicted"/>
<evidence type="ECO:0000313" key="2">
    <source>
        <dbReference type="EMBL" id="GAV02797.1"/>
    </source>
</evidence>
<protein>
    <submittedName>
        <fullName evidence="2">Uncharacterized protein</fullName>
    </submittedName>
</protein>
<name>A0A1D1VMI0_RAMVA</name>
<sequence length="113" mass="13048">MFQPEVILPCGGSGYLPPECIPSTPKGRTRNVQEMRKNRSSLSSQINYRKTTIKVNKKHSSAILSQKDETLRRATYPGRITEKFLIHYHDQCFSYEEEFCLLLWRVTVRSAGP</sequence>
<dbReference type="Proteomes" id="UP000186922">
    <property type="component" value="Unassembled WGS sequence"/>
</dbReference>
<evidence type="ECO:0000313" key="3">
    <source>
        <dbReference type="Proteomes" id="UP000186922"/>
    </source>
</evidence>
<keyword evidence="3" id="KW-1185">Reference proteome</keyword>
<feature type="region of interest" description="Disordered" evidence="1">
    <location>
        <begin position="21"/>
        <end position="43"/>
    </location>
</feature>
<evidence type="ECO:0000256" key="1">
    <source>
        <dbReference type="SAM" id="MobiDB-lite"/>
    </source>
</evidence>
<accession>A0A1D1VMI0</accession>
<dbReference type="AlphaFoldDB" id="A0A1D1VMI0"/>
<reference evidence="2 3" key="1">
    <citation type="journal article" date="2016" name="Nat. Commun.">
        <title>Extremotolerant tardigrade genome and improved radiotolerance of human cultured cells by tardigrade-unique protein.</title>
        <authorList>
            <person name="Hashimoto T."/>
            <person name="Horikawa D.D."/>
            <person name="Saito Y."/>
            <person name="Kuwahara H."/>
            <person name="Kozuka-Hata H."/>
            <person name="Shin-I T."/>
            <person name="Minakuchi Y."/>
            <person name="Ohishi K."/>
            <person name="Motoyama A."/>
            <person name="Aizu T."/>
            <person name="Enomoto A."/>
            <person name="Kondo K."/>
            <person name="Tanaka S."/>
            <person name="Hara Y."/>
            <person name="Koshikawa S."/>
            <person name="Sagara H."/>
            <person name="Miura T."/>
            <person name="Yokobori S."/>
            <person name="Miyagawa K."/>
            <person name="Suzuki Y."/>
            <person name="Kubo T."/>
            <person name="Oyama M."/>
            <person name="Kohara Y."/>
            <person name="Fujiyama A."/>
            <person name="Arakawa K."/>
            <person name="Katayama T."/>
            <person name="Toyoda A."/>
            <person name="Kunieda T."/>
        </authorList>
    </citation>
    <scope>NUCLEOTIDE SEQUENCE [LARGE SCALE GENOMIC DNA]</scope>
    <source>
        <strain evidence="2 3">YOKOZUNA-1</strain>
    </source>
</reference>
<organism evidence="2 3">
    <name type="scientific">Ramazzottius varieornatus</name>
    <name type="common">Water bear</name>
    <name type="synonym">Tardigrade</name>
    <dbReference type="NCBI Taxonomy" id="947166"/>
    <lineage>
        <taxon>Eukaryota</taxon>
        <taxon>Metazoa</taxon>
        <taxon>Ecdysozoa</taxon>
        <taxon>Tardigrada</taxon>
        <taxon>Eutardigrada</taxon>
        <taxon>Parachela</taxon>
        <taxon>Hypsibioidea</taxon>
        <taxon>Ramazzottiidae</taxon>
        <taxon>Ramazzottius</taxon>
    </lineage>
</organism>
<dbReference type="EMBL" id="BDGG01000008">
    <property type="protein sequence ID" value="GAV02797.1"/>
    <property type="molecule type" value="Genomic_DNA"/>
</dbReference>